<dbReference type="EMBL" id="AFJM02000001">
    <property type="protein sequence ID" value="EMM74978.1"/>
    <property type="molecule type" value="Genomic_DNA"/>
</dbReference>
<gene>
    <name evidence="1" type="ORF">LEP1GSC038_0923</name>
</gene>
<sequence length="47" mass="5646">MEDRRILSLRFFRKSVKVFARPSSKGFKLFMLECRYLSRNMVNSDGK</sequence>
<accession>M6FQD8</accession>
<protein>
    <submittedName>
        <fullName evidence="1">Uncharacterized protein</fullName>
    </submittedName>
</protein>
<comment type="caution">
    <text evidence="1">The sequence shown here is derived from an EMBL/GenBank/DDBJ whole genome shotgun (WGS) entry which is preliminary data.</text>
</comment>
<reference evidence="1 2" key="1">
    <citation type="submission" date="2013-01" db="EMBL/GenBank/DDBJ databases">
        <authorList>
            <person name="Harkins D.M."/>
            <person name="Durkin A.S."/>
            <person name="Brinkac L.M."/>
            <person name="Haft D.H."/>
            <person name="Selengut J.D."/>
            <person name="Sanka R."/>
            <person name="DePew J."/>
            <person name="Purushe J."/>
            <person name="Hospenthal D.R."/>
            <person name="Murray C.K."/>
            <person name="Pimentel G."/>
            <person name="Wasfy M."/>
            <person name="Vinetz J.M."/>
            <person name="Sutton G.G."/>
            <person name="Nierman W.C."/>
            <person name="Fouts D.E."/>
        </authorList>
    </citation>
    <scope>NUCLEOTIDE SEQUENCE [LARGE SCALE GENOMIC DNA]</scope>
    <source>
        <strain evidence="1 2">2006001855</strain>
    </source>
</reference>
<evidence type="ECO:0000313" key="1">
    <source>
        <dbReference type="EMBL" id="EMM74978.1"/>
    </source>
</evidence>
<dbReference type="Proteomes" id="UP000012101">
    <property type="component" value="Unassembled WGS sequence"/>
</dbReference>
<dbReference type="AlphaFoldDB" id="M6FQD8"/>
<name>M6FQD8_9LEPT</name>
<evidence type="ECO:0000313" key="2">
    <source>
        <dbReference type="Proteomes" id="UP000012101"/>
    </source>
</evidence>
<organism evidence="1 2">
    <name type="scientific">Leptospira weilii str. 2006001855</name>
    <dbReference type="NCBI Taxonomy" id="996804"/>
    <lineage>
        <taxon>Bacteria</taxon>
        <taxon>Pseudomonadati</taxon>
        <taxon>Spirochaetota</taxon>
        <taxon>Spirochaetia</taxon>
        <taxon>Leptospirales</taxon>
        <taxon>Leptospiraceae</taxon>
        <taxon>Leptospira</taxon>
    </lineage>
</organism>
<proteinExistence type="predicted"/>